<keyword evidence="3" id="KW-1185">Reference proteome</keyword>
<dbReference type="EMBL" id="CP038267">
    <property type="protein sequence ID" value="QBR94154.1"/>
    <property type="molecule type" value="Genomic_DNA"/>
</dbReference>
<protein>
    <submittedName>
        <fullName evidence="2">Uncharacterized protein</fullName>
    </submittedName>
</protein>
<sequence length="70" mass="7698">MGPLPRLYRLLVAALVVALSLGAGVWLAGYLRLPLGGIGVGLGAGCLLAWLLTHDFRHREERPVRVQRRR</sequence>
<dbReference type="KEGG" id="noy:EXE57_19070"/>
<organism evidence="2 3">
    <name type="scientific">Nocardioides euryhalodurans</name>
    <dbReference type="NCBI Taxonomy" id="2518370"/>
    <lineage>
        <taxon>Bacteria</taxon>
        <taxon>Bacillati</taxon>
        <taxon>Actinomycetota</taxon>
        <taxon>Actinomycetes</taxon>
        <taxon>Propionibacteriales</taxon>
        <taxon>Nocardioidaceae</taxon>
        <taxon>Nocardioides</taxon>
    </lineage>
</organism>
<feature type="transmembrane region" description="Helical" evidence="1">
    <location>
        <begin position="33"/>
        <end position="52"/>
    </location>
</feature>
<feature type="transmembrane region" description="Helical" evidence="1">
    <location>
        <begin position="7"/>
        <end position="27"/>
    </location>
</feature>
<name>A0A4P7GQ61_9ACTN</name>
<accession>A0A4P7GQ61</accession>
<keyword evidence="1" id="KW-0472">Membrane</keyword>
<evidence type="ECO:0000313" key="3">
    <source>
        <dbReference type="Proteomes" id="UP000294894"/>
    </source>
</evidence>
<keyword evidence="1" id="KW-0812">Transmembrane</keyword>
<dbReference type="Proteomes" id="UP000294894">
    <property type="component" value="Chromosome"/>
</dbReference>
<keyword evidence="1" id="KW-1133">Transmembrane helix</keyword>
<dbReference type="AlphaFoldDB" id="A0A4P7GQ61"/>
<proteinExistence type="predicted"/>
<evidence type="ECO:0000313" key="2">
    <source>
        <dbReference type="EMBL" id="QBR94154.1"/>
    </source>
</evidence>
<evidence type="ECO:0000256" key="1">
    <source>
        <dbReference type="SAM" id="Phobius"/>
    </source>
</evidence>
<gene>
    <name evidence="2" type="ORF">EXE57_19070</name>
</gene>
<dbReference type="RefSeq" id="WP_135080301.1">
    <property type="nucleotide sequence ID" value="NZ_CP038267.1"/>
</dbReference>
<reference evidence="2 3" key="1">
    <citation type="submission" date="2019-03" db="EMBL/GenBank/DDBJ databases">
        <title>Three New Species of Nocardioides, Nocardioides euryhalodurans sp. nov., Nocardioides seonyuensis sp. nov. and Nocardioides eburneoflavus sp. nov., Iolated from Soil.</title>
        <authorList>
            <person name="Roh S.G."/>
            <person name="Lee C."/>
            <person name="Kim M.-K."/>
            <person name="Kim S.B."/>
        </authorList>
    </citation>
    <scope>NUCLEOTIDE SEQUENCE [LARGE SCALE GENOMIC DNA]</scope>
    <source>
        <strain evidence="2 3">MMS17-SY117</strain>
    </source>
</reference>